<evidence type="ECO:0000256" key="1">
    <source>
        <dbReference type="SAM" id="MobiDB-lite"/>
    </source>
</evidence>
<evidence type="ECO:0000313" key="2">
    <source>
        <dbReference type="EMBL" id="MTV39441.1"/>
    </source>
</evidence>
<dbReference type="SUPFAM" id="SSF56281">
    <property type="entry name" value="Metallo-hydrolase/oxidoreductase"/>
    <property type="match status" value="1"/>
</dbReference>
<dbReference type="RefSeq" id="WP_155465129.1">
    <property type="nucleotide sequence ID" value="NZ_WNKY01000019.1"/>
</dbReference>
<dbReference type="InterPro" id="IPR026360">
    <property type="entry name" value="Xnuc_lig_assoc"/>
</dbReference>
<dbReference type="NCBIfam" id="TIGR04122">
    <property type="entry name" value="Xnuc_lig_assoc"/>
    <property type="match status" value="1"/>
</dbReference>
<organism evidence="2 3">
    <name type="scientific">Duganella radicis</name>
    <dbReference type="NCBI Taxonomy" id="551988"/>
    <lineage>
        <taxon>Bacteria</taxon>
        <taxon>Pseudomonadati</taxon>
        <taxon>Pseudomonadota</taxon>
        <taxon>Betaproteobacteria</taxon>
        <taxon>Burkholderiales</taxon>
        <taxon>Oxalobacteraceae</taxon>
        <taxon>Telluria group</taxon>
        <taxon>Duganella</taxon>
    </lineage>
</organism>
<name>A0A6L6PLE0_9BURK</name>
<evidence type="ECO:0000313" key="3">
    <source>
        <dbReference type="Proteomes" id="UP000475582"/>
    </source>
</evidence>
<dbReference type="GO" id="GO:0004527">
    <property type="term" value="F:exonuclease activity"/>
    <property type="evidence" value="ECO:0007669"/>
    <property type="project" value="UniProtKB-KW"/>
</dbReference>
<feature type="compositionally biased region" description="Low complexity" evidence="1">
    <location>
        <begin position="364"/>
        <end position="381"/>
    </location>
</feature>
<protein>
    <submittedName>
        <fullName evidence="2">Ligase-associated DNA damage response exonuclease</fullName>
        <ecNumber evidence="2">3.1.-.-</ecNumber>
    </submittedName>
</protein>
<dbReference type="InterPro" id="IPR050698">
    <property type="entry name" value="MBL"/>
</dbReference>
<gene>
    <name evidence="2" type="ORF">GM676_17890</name>
</gene>
<keyword evidence="2" id="KW-0540">Nuclease</keyword>
<dbReference type="EC" id="3.1.-.-" evidence="2"/>
<dbReference type="Proteomes" id="UP000475582">
    <property type="component" value="Unassembled WGS sequence"/>
</dbReference>
<dbReference type="OrthoDB" id="9803916at2"/>
<accession>A0A6L6PLE0</accession>
<keyword evidence="2" id="KW-0378">Hydrolase</keyword>
<reference evidence="2 3" key="1">
    <citation type="submission" date="2019-11" db="EMBL/GenBank/DDBJ databases">
        <title>Type strains purchased from KCTC, JCM and DSMZ.</title>
        <authorList>
            <person name="Lu H."/>
        </authorList>
    </citation>
    <scope>NUCLEOTIDE SEQUENCE [LARGE SCALE GENOMIC DNA]</scope>
    <source>
        <strain evidence="2 3">KCTC 22382</strain>
    </source>
</reference>
<dbReference type="GO" id="GO:0016874">
    <property type="term" value="F:ligase activity"/>
    <property type="evidence" value="ECO:0007669"/>
    <property type="project" value="UniProtKB-KW"/>
</dbReference>
<feature type="compositionally biased region" description="Pro residues" evidence="1">
    <location>
        <begin position="354"/>
        <end position="363"/>
    </location>
</feature>
<keyword evidence="2" id="KW-0436">Ligase</keyword>
<dbReference type="PANTHER" id="PTHR11203:SF49">
    <property type="entry name" value="BLL1145 PROTEIN"/>
    <property type="match status" value="1"/>
</dbReference>
<comment type="caution">
    <text evidence="2">The sequence shown here is derived from an EMBL/GenBank/DDBJ whole genome shotgun (WGS) entry which is preliminary data.</text>
</comment>
<feature type="region of interest" description="Disordered" evidence="1">
    <location>
        <begin position="321"/>
        <end position="390"/>
    </location>
</feature>
<feature type="compositionally biased region" description="Low complexity" evidence="1">
    <location>
        <begin position="335"/>
        <end position="353"/>
    </location>
</feature>
<dbReference type="AlphaFoldDB" id="A0A6L6PLE0"/>
<proteinExistence type="predicted"/>
<keyword evidence="3" id="KW-1185">Reference proteome</keyword>
<dbReference type="InterPro" id="IPR036866">
    <property type="entry name" value="RibonucZ/Hydroxyglut_hydro"/>
</dbReference>
<keyword evidence="2" id="KW-0269">Exonuclease</keyword>
<dbReference type="EMBL" id="WNKY01000019">
    <property type="protein sequence ID" value="MTV39441.1"/>
    <property type="molecule type" value="Genomic_DNA"/>
</dbReference>
<sequence length="390" mass="41741">MSADMVIVRREGLYCVPGQFYIDPWRPVERAVITHAHGDHARGGHQHYLAAAAGVNVLKSRLGPVNITGLAYGERVVHNGVTVSLHPAGHVLGSAQVRMEYRGEVWVASGDYKVEPDRTCTPFEPVRCDTFITESTFGLPIYRWQPQQEIFDDINAWWAANAAQGRSSVLLGYSFGKAQRILSGLDAGIGPIICHGAVQNLNQVYRDEGVWLPPSVMVGEVAKSEAGRAIVLAPPSAAGSPWIKRFGDFSDGFASGWMQLRGARRRRGVDRGFVLSDHADWPGLLSAIAATGAQRVIVTHGSIAVLVRWLQQQGLQASGFDTEYGDDEAEDAPAERAAAAPAAHAAPPLVAADMPPPATPPAAPHMAPAARTAPPTTAPPADEGEEDRHA</sequence>
<dbReference type="Gene3D" id="3.60.15.10">
    <property type="entry name" value="Ribonuclease Z/Hydroxyacylglutathione hydrolase-like"/>
    <property type="match status" value="1"/>
</dbReference>
<dbReference type="PANTHER" id="PTHR11203">
    <property type="entry name" value="CLEAVAGE AND POLYADENYLATION SPECIFICITY FACTOR FAMILY MEMBER"/>
    <property type="match status" value="1"/>
</dbReference>
<dbReference type="GO" id="GO:0004521">
    <property type="term" value="F:RNA endonuclease activity"/>
    <property type="evidence" value="ECO:0007669"/>
    <property type="project" value="TreeGrafter"/>
</dbReference>
<feature type="compositionally biased region" description="Acidic residues" evidence="1">
    <location>
        <begin position="323"/>
        <end position="332"/>
    </location>
</feature>